<keyword evidence="1" id="KW-1133">Transmembrane helix</keyword>
<feature type="transmembrane region" description="Helical" evidence="1">
    <location>
        <begin position="45"/>
        <end position="68"/>
    </location>
</feature>
<feature type="transmembrane region" description="Helical" evidence="1">
    <location>
        <begin position="12"/>
        <end position="39"/>
    </location>
</feature>
<keyword evidence="1" id="KW-0472">Membrane</keyword>
<keyword evidence="1" id="KW-0812">Transmembrane</keyword>
<accession>A0A398B545</accession>
<sequence length="194" mass="22642">MKEILKHPTVSAIIGTVVGTLIVAYINKINVIEALILIFNWLKEILTSVLSFEIQFWIILVVLSIFLFSKKIVEKVNSNSSDYIGQSIVTHYRKDRIDNILWIFEWYRGFDGRLTLTNSSPHPICPDCMNDLVLSNKSPEGFYSNRPTRFVCENCSFSQRLENDPEDYILKIKREIVRRIRTGEWRKSQQEHSS</sequence>
<evidence type="ECO:0000256" key="1">
    <source>
        <dbReference type="SAM" id="Phobius"/>
    </source>
</evidence>
<reference evidence="2 3" key="1">
    <citation type="submission" date="2018-08" db="EMBL/GenBank/DDBJ databases">
        <title>Bacillus jemisoniae sp. nov., Bacillus chryseoplanitiae sp. nov., Bacillus resnikiae sp. nov., and Bacillus frankliniae sp. nov., isolated from Viking spacecraft and associated surfaces.</title>
        <authorList>
            <person name="Seuylemezian A."/>
            <person name="Vaishampayan P."/>
        </authorList>
    </citation>
    <scope>NUCLEOTIDE SEQUENCE [LARGE SCALE GENOMIC DNA]</scope>
    <source>
        <strain evidence="2 3">JJ-247</strain>
    </source>
</reference>
<dbReference type="AlphaFoldDB" id="A0A398B545"/>
<organism evidence="2 3">
    <name type="scientific">Mesobacillus zeae</name>
    <dbReference type="NCBI Taxonomy" id="1917180"/>
    <lineage>
        <taxon>Bacteria</taxon>
        <taxon>Bacillati</taxon>
        <taxon>Bacillota</taxon>
        <taxon>Bacilli</taxon>
        <taxon>Bacillales</taxon>
        <taxon>Bacillaceae</taxon>
        <taxon>Mesobacillus</taxon>
    </lineage>
</organism>
<evidence type="ECO:0000313" key="3">
    <source>
        <dbReference type="Proteomes" id="UP000265816"/>
    </source>
</evidence>
<comment type="caution">
    <text evidence="2">The sequence shown here is derived from an EMBL/GenBank/DDBJ whole genome shotgun (WGS) entry which is preliminary data.</text>
</comment>
<protein>
    <submittedName>
        <fullName evidence="2">Uncharacterized protein</fullName>
    </submittedName>
</protein>
<keyword evidence="3" id="KW-1185">Reference proteome</keyword>
<evidence type="ECO:0000313" key="2">
    <source>
        <dbReference type="EMBL" id="RID85189.1"/>
    </source>
</evidence>
<dbReference type="Proteomes" id="UP000265816">
    <property type="component" value="Unassembled WGS sequence"/>
</dbReference>
<dbReference type="OrthoDB" id="2988656at2"/>
<proteinExistence type="predicted"/>
<name>A0A398B545_9BACI</name>
<dbReference type="RefSeq" id="WP_119112813.1">
    <property type="nucleotide sequence ID" value="NZ_CBCSEO010000016.1"/>
</dbReference>
<dbReference type="EMBL" id="QWVT01000016">
    <property type="protein sequence ID" value="RID85189.1"/>
    <property type="molecule type" value="Genomic_DNA"/>
</dbReference>
<gene>
    <name evidence="2" type="ORF">D1970_10480</name>
</gene>